<organism evidence="3 4">
    <name type="scientific">Phytohabitans rumicis</name>
    <dbReference type="NCBI Taxonomy" id="1076125"/>
    <lineage>
        <taxon>Bacteria</taxon>
        <taxon>Bacillati</taxon>
        <taxon>Actinomycetota</taxon>
        <taxon>Actinomycetes</taxon>
        <taxon>Micromonosporales</taxon>
        <taxon>Micromonosporaceae</taxon>
    </lineage>
</organism>
<feature type="region of interest" description="Disordered" evidence="2">
    <location>
        <begin position="160"/>
        <end position="182"/>
    </location>
</feature>
<reference evidence="3 4" key="2">
    <citation type="submission" date="2020-03" db="EMBL/GenBank/DDBJ databases">
        <authorList>
            <person name="Ichikawa N."/>
            <person name="Kimura A."/>
            <person name="Kitahashi Y."/>
            <person name="Uohara A."/>
        </authorList>
    </citation>
    <scope>NUCLEOTIDE SEQUENCE [LARGE SCALE GENOMIC DNA]</scope>
    <source>
        <strain evidence="3 4">NBRC 108638</strain>
    </source>
</reference>
<protein>
    <submittedName>
        <fullName evidence="3">Uncharacterized protein</fullName>
    </submittedName>
</protein>
<dbReference type="RefSeq" id="WP_173074590.1">
    <property type="nucleotide sequence ID" value="NZ_BAABJB010000079.1"/>
</dbReference>
<name>A0A6V8KZ37_9ACTN</name>
<proteinExistence type="predicted"/>
<evidence type="ECO:0000313" key="3">
    <source>
        <dbReference type="EMBL" id="GFJ87579.1"/>
    </source>
</evidence>
<evidence type="ECO:0000256" key="1">
    <source>
        <dbReference type="SAM" id="Coils"/>
    </source>
</evidence>
<comment type="caution">
    <text evidence="3">The sequence shown here is derived from an EMBL/GenBank/DDBJ whole genome shotgun (WGS) entry which is preliminary data.</text>
</comment>
<evidence type="ECO:0000313" key="4">
    <source>
        <dbReference type="Proteomes" id="UP000482960"/>
    </source>
</evidence>
<feature type="coiled-coil region" evidence="1">
    <location>
        <begin position="107"/>
        <end position="155"/>
    </location>
</feature>
<keyword evidence="1" id="KW-0175">Coiled coil</keyword>
<dbReference type="Proteomes" id="UP000482960">
    <property type="component" value="Unassembled WGS sequence"/>
</dbReference>
<dbReference type="AlphaFoldDB" id="A0A6V8KZ37"/>
<evidence type="ECO:0000256" key="2">
    <source>
        <dbReference type="SAM" id="MobiDB-lite"/>
    </source>
</evidence>
<keyword evidence="4" id="KW-1185">Reference proteome</keyword>
<dbReference type="EMBL" id="BLPG01000001">
    <property type="protein sequence ID" value="GFJ87579.1"/>
    <property type="molecule type" value="Genomic_DNA"/>
</dbReference>
<reference evidence="3 4" key="1">
    <citation type="submission" date="2020-03" db="EMBL/GenBank/DDBJ databases">
        <title>Whole genome shotgun sequence of Phytohabitans rumicis NBRC 108638.</title>
        <authorList>
            <person name="Komaki H."/>
            <person name="Tamura T."/>
        </authorList>
    </citation>
    <scope>NUCLEOTIDE SEQUENCE [LARGE SCALE GENOMIC DNA]</scope>
    <source>
        <strain evidence="3 4">NBRC 108638</strain>
    </source>
</reference>
<accession>A0A6V8KZ37</accession>
<gene>
    <name evidence="3" type="ORF">Prum_012210</name>
</gene>
<sequence length="182" mass="20325">MSPDRTGEHIRSAFAQLTREQRDLSDLDRAAMAAFERLMQGRPELTDGAITVTNICTEAGISRASYYRSPAAPVIKSILAAPETTRPEPDELREEVTRLRQTERALRREHAAQLRELKDTITTYANQIQLLTLANAELREENNQLQRQAAKHTNLRVLDQDVPRTGGSESGGALRVSGLPHE</sequence>